<dbReference type="Proteomes" id="UP000036403">
    <property type="component" value="Unassembled WGS sequence"/>
</dbReference>
<dbReference type="PROSITE" id="PS50158">
    <property type="entry name" value="ZF_CCHC"/>
    <property type="match status" value="1"/>
</dbReference>
<dbReference type="Pfam" id="PF03564">
    <property type="entry name" value="DUF1759"/>
    <property type="match status" value="1"/>
</dbReference>
<evidence type="ECO:0000313" key="4">
    <source>
        <dbReference type="EMBL" id="KMQ88135.1"/>
    </source>
</evidence>
<dbReference type="PANTHER" id="PTHR47331:SF1">
    <property type="entry name" value="GAG-LIKE PROTEIN"/>
    <property type="match status" value="1"/>
</dbReference>
<dbReference type="EMBL" id="LBMM01009442">
    <property type="protein sequence ID" value="KMQ88135.1"/>
    <property type="molecule type" value="Genomic_DNA"/>
</dbReference>
<evidence type="ECO:0000259" key="3">
    <source>
        <dbReference type="PROSITE" id="PS50158"/>
    </source>
</evidence>
<name>A0A0J7N627_LASNI</name>
<keyword evidence="1" id="KW-0479">Metal-binding</keyword>
<dbReference type="OrthoDB" id="7610624at2759"/>
<dbReference type="InterPro" id="IPR001878">
    <property type="entry name" value="Znf_CCHC"/>
</dbReference>
<accession>A0A0J7N627</accession>
<dbReference type="PANTHER" id="PTHR47331">
    <property type="entry name" value="PHD-TYPE DOMAIN-CONTAINING PROTEIN"/>
    <property type="match status" value="1"/>
</dbReference>
<gene>
    <name evidence="4" type="ORF">RF55_12428</name>
</gene>
<keyword evidence="1" id="KW-0862">Zinc</keyword>
<dbReference type="STRING" id="67767.A0A0J7N627"/>
<reference evidence="4 5" key="1">
    <citation type="submission" date="2015-04" db="EMBL/GenBank/DDBJ databases">
        <title>Lasius niger genome sequencing.</title>
        <authorList>
            <person name="Konorov E.A."/>
            <person name="Nikitin M.A."/>
            <person name="Kirill M.V."/>
            <person name="Chang P."/>
        </authorList>
    </citation>
    <scope>NUCLEOTIDE SEQUENCE [LARGE SCALE GENOMIC DNA]</scope>
    <source>
        <tissue evidence="4">Whole</tissue>
    </source>
</reference>
<evidence type="ECO:0000256" key="1">
    <source>
        <dbReference type="PROSITE-ProRule" id="PRU00047"/>
    </source>
</evidence>
<comment type="caution">
    <text evidence="4">The sequence shown here is derived from an EMBL/GenBank/DDBJ whole genome shotgun (WGS) entry which is preliminary data.</text>
</comment>
<dbReference type="GO" id="GO:0008270">
    <property type="term" value="F:zinc ion binding"/>
    <property type="evidence" value="ECO:0007669"/>
    <property type="project" value="UniProtKB-KW"/>
</dbReference>
<organism evidence="4 5">
    <name type="scientific">Lasius niger</name>
    <name type="common">Black garden ant</name>
    <dbReference type="NCBI Taxonomy" id="67767"/>
    <lineage>
        <taxon>Eukaryota</taxon>
        <taxon>Metazoa</taxon>
        <taxon>Ecdysozoa</taxon>
        <taxon>Arthropoda</taxon>
        <taxon>Hexapoda</taxon>
        <taxon>Insecta</taxon>
        <taxon>Pterygota</taxon>
        <taxon>Neoptera</taxon>
        <taxon>Endopterygota</taxon>
        <taxon>Hymenoptera</taxon>
        <taxon>Apocrita</taxon>
        <taxon>Aculeata</taxon>
        <taxon>Formicoidea</taxon>
        <taxon>Formicidae</taxon>
        <taxon>Formicinae</taxon>
        <taxon>Lasius</taxon>
        <taxon>Lasius</taxon>
    </lineage>
</organism>
<dbReference type="AlphaFoldDB" id="A0A0J7N627"/>
<sequence length="585" mass="64493">MTKAAGAKRELYLRRITEIHAIAEAAQKDAQQKTAFLVRYADVAEIAEDFQLAHLKMIQDANADFEVEDAHRARFDMMYYSIKAIYHALEPTHPPTVSVSTSSKVKLPKIPLPHFSGDLASWPSFIALYNTSIHENAQLSSIEKYQYLTASLTGDALNVVKNLPLSPEHYAIAYDLLVGRYQNKRKLATHYWHSLVDAKPLKMDSAEALRRLLDVFNENIRALKLMRFPTESWDFILLNTLLDKLTPSLREKFESEHRKEEIPKYQQLEDFLLEYVQVFTSMSGGEATTGRAAGRGAKSTDPKPSSAVSSFVTKAVSCAVCKDSHAIAKCPDFLKLSADRRHSKARELKLCLNCLRAGHRLADCPSHWTCRACNAKHHSLLHFDRSPSSSETSVSVVSDASGAASVVPGAANSSVALTSIARSAPIILLSTVRAEILDVHRNPLPVRVLLDCASQSNFITESCAQRGGFSRTYNRGVVLAVGDSKAATTRGGTSFVLRVRDRDDVHIPIAATILSSISSQLPNCDFETKSWGHLEGLTLADPEYHVPGSIDILLGAEIFVSLLREGHRKGGRENQTPLILSSDGC</sequence>
<keyword evidence="5" id="KW-1185">Reference proteome</keyword>
<keyword evidence="1" id="KW-0863">Zinc-finger</keyword>
<dbReference type="PaxDb" id="67767-A0A0J7N627"/>
<feature type="region of interest" description="Disordered" evidence="2">
    <location>
        <begin position="286"/>
        <end position="306"/>
    </location>
</feature>
<dbReference type="GO" id="GO:0003676">
    <property type="term" value="F:nucleic acid binding"/>
    <property type="evidence" value="ECO:0007669"/>
    <property type="project" value="InterPro"/>
</dbReference>
<feature type="domain" description="CCHC-type" evidence="3">
    <location>
        <begin position="351"/>
        <end position="366"/>
    </location>
</feature>
<dbReference type="InterPro" id="IPR005312">
    <property type="entry name" value="DUF1759"/>
</dbReference>
<protein>
    <recommendedName>
        <fullName evidence="3">CCHC-type domain-containing protein</fullName>
    </recommendedName>
</protein>
<feature type="compositionally biased region" description="Low complexity" evidence="2">
    <location>
        <begin position="286"/>
        <end position="297"/>
    </location>
</feature>
<evidence type="ECO:0000313" key="5">
    <source>
        <dbReference type="Proteomes" id="UP000036403"/>
    </source>
</evidence>
<proteinExistence type="predicted"/>
<evidence type="ECO:0000256" key="2">
    <source>
        <dbReference type="SAM" id="MobiDB-lite"/>
    </source>
</evidence>